<gene>
    <name evidence="2" type="ORF">GCM10025864_04990</name>
</gene>
<sequence>MLGREPSVGARLIAVQWLVSAGDVEAARGVLAEVPSNLQGAPLTLRVQRYAVAAELAFAAGDRAAGLRAVKRGFGILAEHRARLGSVDSVAAAAVHAVGLNWTDVAAARATGRASAVFDAVERGRATFAGAARVTPRRTPSRRSCWRPRAPCWPAPGSCPSTPTRQPRRSGPSSTAGRARCRTGCASAPGSGRATPRWRTR</sequence>
<accession>A0ABQ6HYX9</accession>
<feature type="compositionally biased region" description="Polar residues" evidence="1">
    <location>
        <begin position="159"/>
        <end position="176"/>
    </location>
</feature>
<feature type="region of interest" description="Disordered" evidence="1">
    <location>
        <begin position="155"/>
        <end position="201"/>
    </location>
</feature>
<dbReference type="EMBL" id="BSUK01000001">
    <property type="protein sequence ID" value="GMA22740.1"/>
    <property type="molecule type" value="Genomic_DNA"/>
</dbReference>
<comment type="caution">
    <text evidence="2">The sequence shown here is derived from an EMBL/GenBank/DDBJ whole genome shotgun (WGS) entry which is preliminary data.</text>
</comment>
<dbReference type="Proteomes" id="UP001157091">
    <property type="component" value="Unassembled WGS sequence"/>
</dbReference>
<evidence type="ECO:0000313" key="3">
    <source>
        <dbReference type="Proteomes" id="UP001157091"/>
    </source>
</evidence>
<protein>
    <submittedName>
        <fullName evidence="2">Uncharacterized protein</fullName>
    </submittedName>
</protein>
<proteinExistence type="predicted"/>
<name>A0ABQ6HYX9_9MICO</name>
<organism evidence="2 3">
    <name type="scientific">Luteimicrobium album</name>
    <dbReference type="NCBI Taxonomy" id="1054550"/>
    <lineage>
        <taxon>Bacteria</taxon>
        <taxon>Bacillati</taxon>
        <taxon>Actinomycetota</taxon>
        <taxon>Actinomycetes</taxon>
        <taxon>Micrococcales</taxon>
        <taxon>Luteimicrobium</taxon>
    </lineage>
</organism>
<reference evidence="3" key="1">
    <citation type="journal article" date="2019" name="Int. J. Syst. Evol. Microbiol.">
        <title>The Global Catalogue of Microorganisms (GCM) 10K type strain sequencing project: providing services to taxonomists for standard genome sequencing and annotation.</title>
        <authorList>
            <consortium name="The Broad Institute Genomics Platform"/>
            <consortium name="The Broad Institute Genome Sequencing Center for Infectious Disease"/>
            <person name="Wu L."/>
            <person name="Ma J."/>
        </authorList>
    </citation>
    <scope>NUCLEOTIDE SEQUENCE [LARGE SCALE GENOMIC DNA]</scope>
    <source>
        <strain evidence="3">NBRC 106348</strain>
    </source>
</reference>
<dbReference type="RefSeq" id="WP_284291866.1">
    <property type="nucleotide sequence ID" value="NZ_BSUK01000001.1"/>
</dbReference>
<evidence type="ECO:0000313" key="2">
    <source>
        <dbReference type="EMBL" id="GMA22740.1"/>
    </source>
</evidence>
<keyword evidence="3" id="KW-1185">Reference proteome</keyword>
<evidence type="ECO:0000256" key="1">
    <source>
        <dbReference type="SAM" id="MobiDB-lite"/>
    </source>
</evidence>